<evidence type="ECO:0000256" key="10">
    <source>
        <dbReference type="ARBA" id="ARBA00023186"/>
    </source>
</evidence>
<keyword evidence="13" id="KW-1185">Reference proteome</keyword>
<dbReference type="InterPro" id="IPR029046">
    <property type="entry name" value="LolA/LolB/LppX"/>
</dbReference>
<evidence type="ECO:0000256" key="1">
    <source>
        <dbReference type="ARBA" id="ARBA00004442"/>
    </source>
</evidence>
<keyword evidence="8" id="KW-0653">Protein transport</keyword>
<evidence type="ECO:0000256" key="8">
    <source>
        <dbReference type="ARBA" id="ARBA00022927"/>
    </source>
</evidence>
<evidence type="ECO:0000256" key="6">
    <source>
        <dbReference type="ARBA" id="ARBA00022777"/>
    </source>
</evidence>
<dbReference type="PROSITE" id="PS50293">
    <property type="entry name" value="TPR_REGION"/>
    <property type="match status" value="1"/>
</dbReference>
<dbReference type="SUPFAM" id="SSF48452">
    <property type="entry name" value="TPR-like"/>
    <property type="match status" value="1"/>
</dbReference>
<evidence type="ECO:0000256" key="3">
    <source>
        <dbReference type="ARBA" id="ARBA00022448"/>
    </source>
</evidence>
<dbReference type="SUPFAM" id="SSF89392">
    <property type="entry name" value="Prokaryotic lipoproteins and lipoprotein localization factors"/>
    <property type="match status" value="1"/>
</dbReference>
<dbReference type="PROSITE" id="PS50005">
    <property type="entry name" value="TPR"/>
    <property type="match status" value="1"/>
</dbReference>
<keyword evidence="11" id="KW-0802">TPR repeat</keyword>
<evidence type="ECO:0000259" key="12">
    <source>
        <dbReference type="Pfam" id="PF00288"/>
    </source>
</evidence>
<proteinExistence type="predicted"/>
<dbReference type="WBParaSite" id="L893_g6947.t1">
    <property type="protein sequence ID" value="L893_g6947.t1"/>
    <property type="gene ID" value="L893_g6947"/>
</dbReference>
<keyword evidence="6" id="KW-0418">Kinase</keyword>
<reference evidence="14" key="1">
    <citation type="submission" date="2016-11" db="UniProtKB">
        <authorList>
            <consortium name="WormBaseParasite"/>
        </authorList>
    </citation>
    <scope>IDENTIFICATION</scope>
</reference>
<evidence type="ECO:0000256" key="7">
    <source>
        <dbReference type="ARBA" id="ARBA00022840"/>
    </source>
</evidence>
<dbReference type="InterPro" id="IPR019734">
    <property type="entry name" value="TPR_rpt"/>
</dbReference>
<evidence type="ECO:0000256" key="4">
    <source>
        <dbReference type="ARBA" id="ARBA00022679"/>
    </source>
</evidence>
<dbReference type="Pfam" id="PF13432">
    <property type="entry name" value="TPR_16"/>
    <property type="match status" value="1"/>
</dbReference>
<feature type="repeat" description="TPR" evidence="11">
    <location>
        <begin position="525"/>
        <end position="558"/>
    </location>
</feature>
<keyword evidence="4" id="KW-0808">Transferase</keyword>
<sequence>MQRDFTGGQLGVNTGQEQGFGSVDIADSHYNLAAQQGLFDGDAPPLQVSVQILGEGRPYGRAIISHQIVVGRAAGSGPHQRSIPHDHACGVLHPEDRKSAVSVQAQPSLPILKAEPPADTIRLRSGQLPLVGLTPDILYRILVAEIAATRGEYDVASQTFLSLARDTSDPRLAQNAFQYAMADRDLGRALRAAKEWALLAPNDPEAKATALALEASSGQTEGLADALWLRISRAQDKEQAVVQAMSMVSKMVDRRLALEVLDKALQQPVRSLPIARLALADTAWSAGDINRAEREAREALKLDPHSEAAAQRVLEYGIKVDPSAALQSARAFVRDNPDSRKLQLLLANRLVERQQFDEAQAIVGALQRANPEDFDLLYTQAEIHIRAKEFDQARKLLEQYIAVQQQRRQSLNDAVNTALASISEARLSLVQIAEAQGDMNEAIRQLDLIEEPALRFQAQIHKAVLQARQGNLPQARHTLENSRPRDMSEQVVVALTYSSIYQDSGRTDQALEVLERADRELPDSAEIKYNLAMLYEQRAKHDKFETLMRRVIELRPDHANAYNALGYTYADQNRRMDEAQDLLERAMELEPDNPYILDSVAALEYLQRSYERLPEADVAAHLGEVLWVKGRRDDAMLVFRAGLSKDAENRTLKETIKRLGVPLPSQVEAVQGGFSWRDDGRKLMLDLSNPLGNTLARVWVLPDQALLERTDGSQEVATHPDALVEKVLGSPVPVAGLRDWLHGRTGSAPVQIKPEQVCVMALYNVPAPAKINLFLHVTGRREDGYHFLQTAFRFVDLNDYLSFVPRSDGQIRRVHSTLSDVEPEQDLVIKAARALQQATGTRQGVDISCIKNIPSGAGMGGGSSDAATDRK</sequence>
<dbReference type="Pfam" id="PF14559">
    <property type="entry name" value="TPR_19"/>
    <property type="match status" value="1"/>
</dbReference>
<dbReference type="SMART" id="SM00028">
    <property type="entry name" value="TPR"/>
    <property type="match status" value="5"/>
</dbReference>
<comment type="subcellular location">
    <subcellularLocation>
        <location evidence="1">Cell outer membrane</location>
    </subcellularLocation>
</comment>
<dbReference type="Gene3D" id="3.30.230.10">
    <property type="match status" value="1"/>
</dbReference>
<evidence type="ECO:0000256" key="5">
    <source>
        <dbReference type="ARBA" id="ARBA00022741"/>
    </source>
</evidence>
<keyword evidence="10" id="KW-0143">Chaperone</keyword>
<evidence type="ECO:0000256" key="9">
    <source>
        <dbReference type="ARBA" id="ARBA00023136"/>
    </source>
</evidence>
<evidence type="ECO:0000256" key="11">
    <source>
        <dbReference type="PROSITE-ProRule" id="PRU00339"/>
    </source>
</evidence>
<dbReference type="Gene3D" id="2.50.20.10">
    <property type="entry name" value="Lipoprotein localisation LolA/LolB/LppX"/>
    <property type="match status" value="1"/>
</dbReference>
<feature type="domain" description="GHMP kinase N-terminal" evidence="12">
    <location>
        <begin position="827"/>
        <end position="867"/>
    </location>
</feature>
<keyword evidence="5" id="KW-0547">Nucleotide-binding</keyword>
<dbReference type="InterPro" id="IPR014721">
    <property type="entry name" value="Ribsml_uS5_D2-typ_fold_subgr"/>
</dbReference>
<dbReference type="GO" id="GO:0015031">
    <property type="term" value="P:protein transport"/>
    <property type="evidence" value="ECO:0007669"/>
    <property type="project" value="UniProtKB-KW"/>
</dbReference>
<dbReference type="PANTHER" id="PTHR43527">
    <property type="entry name" value="4-DIPHOSPHOCYTIDYL-2-C-METHYL-D-ERYTHRITOL KINASE, CHLOROPLASTIC"/>
    <property type="match status" value="1"/>
</dbReference>
<dbReference type="GO" id="GO:0005524">
    <property type="term" value="F:ATP binding"/>
    <property type="evidence" value="ECO:0007669"/>
    <property type="project" value="UniProtKB-KW"/>
</dbReference>
<dbReference type="GO" id="GO:0050515">
    <property type="term" value="F:4-(cytidine 5'-diphospho)-2-C-methyl-D-erythritol kinase activity"/>
    <property type="evidence" value="ECO:0007669"/>
    <property type="project" value="TreeGrafter"/>
</dbReference>
<dbReference type="InterPro" id="IPR011990">
    <property type="entry name" value="TPR-like_helical_dom_sf"/>
</dbReference>
<dbReference type="AlphaFoldDB" id="A0A1I8ALH3"/>
<evidence type="ECO:0000313" key="13">
    <source>
        <dbReference type="Proteomes" id="UP000095287"/>
    </source>
</evidence>
<dbReference type="Pfam" id="PF03550">
    <property type="entry name" value="LolB"/>
    <property type="match status" value="1"/>
</dbReference>
<evidence type="ECO:0000313" key="14">
    <source>
        <dbReference type="WBParaSite" id="L893_g6947.t1"/>
    </source>
</evidence>
<keyword evidence="9" id="KW-0472">Membrane</keyword>
<accession>A0A1I8ALH3</accession>
<dbReference type="Gene3D" id="1.25.40.10">
    <property type="entry name" value="Tetratricopeptide repeat domain"/>
    <property type="match status" value="2"/>
</dbReference>
<evidence type="ECO:0000256" key="2">
    <source>
        <dbReference type="ARBA" id="ARBA00011245"/>
    </source>
</evidence>
<comment type="subunit">
    <text evidence="2">Monomer.</text>
</comment>
<dbReference type="InterPro" id="IPR020568">
    <property type="entry name" value="Ribosomal_Su5_D2-typ_SF"/>
</dbReference>
<keyword evidence="3" id="KW-0813">Transport</keyword>
<dbReference type="PANTHER" id="PTHR43527:SF2">
    <property type="entry name" value="4-DIPHOSPHOCYTIDYL-2-C-METHYL-D-ERYTHRITOL KINASE, CHLOROPLASTIC"/>
    <property type="match status" value="1"/>
</dbReference>
<dbReference type="Pfam" id="PF00288">
    <property type="entry name" value="GHMP_kinases_N"/>
    <property type="match status" value="1"/>
</dbReference>
<protein>
    <submittedName>
        <fullName evidence="14">TPR_REGION domain-containing protein</fullName>
    </submittedName>
</protein>
<dbReference type="InterPro" id="IPR006204">
    <property type="entry name" value="GHMP_kinase_N_dom"/>
</dbReference>
<keyword evidence="7" id="KW-0067">ATP-binding</keyword>
<organism evidence="13 14">
    <name type="scientific">Steinernema glaseri</name>
    <dbReference type="NCBI Taxonomy" id="37863"/>
    <lineage>
        <taxon>Eukaryota</taxon>
        <taxon>Metazoa</taxon>
        <taxon>Ecdysozoa</taxon>
        <taxon>Nematoda</taxon>
        <taxon>Chromadorea</taxon>
        <taxon>Rhabditida</taxon>
        <taxon>Tylenchina</taxon>
        <taxon>Panagrolaimomorpha</taxon>
        <taxon>Strongyloidoidea</taxon>
        <taxon>Steinernematidae</taxon>
        <taxon>Steinernema</taxon>
    </lineage>
</organism>
<dbReference type="InterPro" id="IPR004565">
    <property type="entry name" value="OM_lipoprot_LolB"/>
</dbReference>
<name>A0A1I8ALH3_9BILA</name>
<dbReference type="SUPFAM" id="SSF54211">
    <property type="entry name" value="Ribosomal protein S5 domain 2-like"/>
    <property type="match status" value="1"/>
</dbReference>
<dbReference type="Proteomes" id="UP000095287">
    <property type="component" value="Unplaced"/>
</dbReference>